<evidence type="ECO:0000313" key="2">
    <source>
        <dbReference type="Proteomes" id="UP001239462"/>
    </source>
</evidence>
<sequence length="538" mass="58259">MDETLVIDAAPCGRGNADIVCKLGDKTIHRDRINPSKHADRKRFSKVVSEALPAFQPGDIDAELMATADRLDALNVSAPEDGQQSGDELDVSRIVRPELIIRNDVSAIAIPKMIDSADGAIGRWVHYIRCGDRRTSAPLTDRLNVADGVALILDPMPGRPTKLEVAECGRWSKRSRDAWLTGDSAPSTAMVLRAVAERIDRYVSLPPEAATAHGLTLASWVLMTYVFRSLPAVPYLYLAGPAGSGKTRTMDVLSRMAWRPMLASSLTGPTLYRGRHASGGVLFLDEAERMKERSPDVAELQAALLAGYRAGGQVKRLEPIGDTYRTVSFDCFGPVVLGCIRGLPPALSSRCITVRMIRASKGDVRVSRSLDDDVDGQRETLDKLHCWALEHGHDAVSMPLPASTLANRDAELWGPLLRIVAHSGDAAAVKLLVDHAETMSAAGASDASPEADPVLLMALHRIRSVGEIPSAGEVLERAREIDPDSLSEFSPRGVAGILKRYDVTTSKSNGRKVFRTSPETIASICDRYGYDIDGVNNE</sequence>
<dbReference type="RefSeq" id="WP_289162293.1">
    <property type="nucleotide sequence ID" value="NZ_JASZZN010000003.1"/>
</dbReference>
<dbReference type="InterPro" id="IPR027417">
    <property type="entry name" value="P-loop_NTPase"/>
</dbReference>
<evidence type="ECO:0000313" key="1">
    <source>
        <dbReference type="EMBL" id="MDM4014607.1"/>
    </source>
</evidence>
<organism evidence="1 2">
    <name type="scientific">Roseiconus lacunae</name>
    <dbReference type="NCBI Taxonomy" id="2605694"/>
    <lineage>
        <taxon>Bacteria</taxon>
        <taxon>Pseudomonadati</taxon>
        <taxon>Planctomycetota</taxon>
        <taxon>Planctomycetia</taxon>
        <taxon>Pirellulales</taxon>
        <taxon>Pirellulaceae</taxon>
        <taxon>Roseiconus</taxon>
    </lineage>
</organism>
<evidence type="ECO:0008006" key="3">
    <source>
        <dbReference type="Google" id="ProtNLM"/>
    </source>
</evidence>
<protein>
    <recommendedName>
        <fullName evidence="3">DUF3631 domain-containing protein</fullName>
    </recommendedName>
</protein>
<gene>
    <name evidence="1" type="ORF">QTN89_04125</name>
</gene>
<dbReference type="Proteomes" id="UP001239462">
    <property type="component" value="Unassembled WGS sequence"/>
</dbReference>
<name>A0ABT7PDN6_9BACT</name>
<proteinExistence type="predicted"/>
<keyword evidence="2" id="KW-1185">Reference proteome</keyword>
<comment type="caution">
    <text evidence="1">The sequence shown here is derived from an EMBL/GenBank/DDBJ whole genome shotgun (WGS) entry which is preliminary data.</text>
</comment>
<reference evidence="1 2" key="1">
    <citation type="submission" date="2023-06" db="EMBL/GenBank/DDBJ databases">
        <title>Roseiconus lacunae JC819 isolated from Gulf of Mannar region, Tamil Nadu.</title>
        <authorList>
            <person name="Pk S."/>
            <person name="Ch S."/>
            <person name="Ch V.R."/>
        </authorList>
    </citation>
    <scope>NUCLEOTIDE SEQUENCE [LARGE SCALE GENOMIC DNA]</scope>
    <source>
        <strain evidence="1 2">JC819</strain>
    </source>
</reference>
<accession>A0ABT7PDN6</accession>
<dbReference type="SUPFAM" id="SSF52540">
    <property type="entry name" value="P-loop containing nucleoside triphosphate hydrolases"/>
    <property type="match status" value="1"/>
</dbReference>
<dbReference type="EMBL" id="JASZZN010000003">
    <property type="protein sequence ID" value="MDM4014607.1"/>
    <property type="molecule type" value="Genomic_DNA"/>
</dbReference>